<organism evidence="1 2">
    <name type="scientific">Trametes sanguinea</name>
    <dbReference type="NCBI Taxonomy" id="158606"/>
    <lineage>
        <taxon>Eukaryota</taxon>
        <taxon>Fungi</taxon>
        <taxon>Dikarya</taxon>
        <taxon>Basidiomycota</taxon>
        <taxon>Agaricomycotina</taxon>
        <taxon>Agaricomycetes</taxon>
        <taxon>Polyporales</taxon>
        <taxon>Polyporaceae</taxon>
        <taxon>Trametes</taxon>
    </lineage>
</organism>
<dbReference type="EMBL" id="JANSHE010000857">
    <property type="protein sequence ID" value="KAJ3006456.1"/>
    <property type="molecule type" value="Genomic_DNA"/>
</dbReference>
<name>A0ACC1Q0Z4_9APHY</name>
<reference evidence="1" key="1">
    <citation type="submission" date="2022-08" db="EMBL/GenBank/DDBJ databases">
        <title>Genome Sequence of Pycnoporus sanguineus.</title>
        <authorList>
            <person name="Buettner E."/>
        </authorList>
    </citation>
    <scope>NUCLEOTIDE SEQUENCE</scope>
    <source>
        <strain evidence="1">CG-C14</strain>
    </source>
</reference>
<protein>
    <submittedName>
        <fullName evidence="1">Uncharacterized protein</fullName>
    </submittedName>
</protein>
<gene>
    <name evidence="1" type="ORF">NUW54_g3931</name>
</gene>
<proteinExistence type="predicted"/>
<evidence type="ECO:0000313" key="2">
    <source>
        <dbReference type="Proteomes" id="UP001144978"/>
    </source>
</evidence>
<comment type="caution">
    <text evidence="1">The sequence shown here is derived from an EMBL/GenBank/DDBJ whole genome shotgun (WGS) entry which is preliminary data.</text>
</comment>
<evidence type="ECO:0000313" key="1">
    <source>
        <dbReference type="EMBL" id="KAJ3006456.1"/>
    </source>
</evidence>
<accession>A0ACC1Q0Z4</accession>
<keyword evidence="2" id="KW-1185">Reference proteome</keyword>
<dbReference type="Proteomes" id="UP001144978">
    <property type="component" value="Unassembled WGS sequence"/>
</dbReference>
<sequence length="401" mass="44698">MVLDVAGLDLLTLSGTHELLHGAYHAFQAMKDAYELANRLHCDIHPGNIILYRVPGNEDCTPSTRRGFLIDWDHSCALNDPDKVTPRYEPSLQWQFASMALLQGFPNTPHRLEDDMESMLYVVLYCALLRLRHNFSPEELVQLMNLMFDQSYEFGGTNAGGYHKQINMMSRRMTDPVRWYRSQIQEWIETVYDYLAPTAETPKERHNKWSAAHLDRFWRWFLSKHDSLPRSDVVNYITLHLEAVRTNAPRSVQGTAIQPTTTAGSKRSLVDAINSQAAKRQKLDVTTPSNPLSASAVDRELAQRLAAGARASTPVVNPSGGHPAGTMSSSISANTVQATSSRNTRPKTPTSRKIARKAAGGAGSKNRASRKRAGTSQTKNQSSAGGIELKWHHYQPPAPEP</sequence>